<dbReference type="PIRSF" id="PIRSF033563">
    <property type="entry name" value="UCP033563"/>
    <property type="match status" value="1"/>
</dbReference>
<sequence length="405" mass="43638">MPVEPIVAPFAAIRPRKDVASQVAARPYDVISFEEAAACAAGRPWSFLHVSRAEVDLPAGVDAHDPRVYAQARTAFDDMQRQGILIRDDKPGYYAYRMIIGDHVQTGVAAAGSIQAYKANRIRRHEHTRPDKELDRTCQIEAVGAHTGPVLATYPDDTGLAALLAVATDGEPIADATTDDGVRHQTWHIADAAAIAAIDGRFAAMPALYIADGHHRSAAAARVADLVGGNGRFLLISFPAGEMRILDYNRVVRDLHGPPPDSFLSALADHYQIAAEGGAVHPATQGEFGMYLARQWYRCRPRIAENGGNAVERLDVSVLSRRVLAPLLGIVDPRTDPRIDFVGGSRGLAELQRRVDGGEYAVAFAMFPTALAELMAVADAGDVMPPKSTWFEPKLADGLLSLPVT</sequence>
<dbReference type="PANTHER" id="PTHR36454:SF1">
    <property type="entry name" value="DUF1015 DOMAIN-CONTAINING PROTEIN"/>
    <property type="match status" value="1"/>
</dbReference>
<proteinExistence type="predicted"/>
<dbReference type="AlphaFoldDB" id="A0A7H1N4S5"/>
<organism evidence="1 2">
    <name type="scientific">Defluviicoccus vanus</name>
    <dbReference type="NCBI Taxonomy" id="111831"/>
    <lineage>
        <taxon>Bacteria</taxon>
        <taxon>Pseudomonadati</taxon>
        <taxon>Pseudomonadota</taxon>
        <taxon>Alphaproteobacteria</taxon>
        <taxon>Rhodospirillales</taxon>
        <taxon>Rhodospirillaceae</taxon>
        <taxon>Defluviicoccus</taxon>
    </lineage>
</organism>
<dbReference type="InterPro" id="IPR008323">
    <property type="entry name" value="UCP033563"/>
</dbReference>
<gene>
    <name evidence="1" type="ORF">HQ394_17015</name>
</gene>
<dbReference type="Proteomes" id="UP000516369">
    <property type="component" value="Chromosome"/>
</dbReference>
<accession>A0A7H1N4S5</accession>
<evidence type="ECO:0000313" key="2">
    <source>
        <dbReference type="Proteomes" id="UP000516369"/>
    </source>
</evidence>
<dbReference type="KEGG" id="dvn:HQ394_17015"/>
<dbReference type="PANTHER" id="PTHR36454">
    <property type="entry name" value="LMO2823 PROTEIN"/>
    <property type="match status" value="1"/>
</dbReference>
<evidence type="ECO:0000313" key="1">
    <source>
        <dbReference type="EMBL" id="QNT70711.1"/>
    </source>
</evidence>
<dbReference type="RefSeq" id="WP_190261184.1">
    <property type="nucleotide sequence ID" value="NZ_CP053923.1"/>
</dbReference>
<name>A0A7H1N4S5_9PROT</name>
<reference evidence="1 2" key="1">
    <citation type="submission" date="2020-05" db="EMBL/GenBank/DDBJ databases">
        <title>Complete closed genome sequence of Defluviicoccus vanus.</title>
        <authorList>
            <person name="Bessarab I."/>
            <person name="Arumugam K."/>
            <person name="Maszenan A.M."/>
            <person name="Seviour R.J."/>
            <person name="Williams R.B."/>
        </authorList>
    </citation>
    <scope>NUCLEOTIDE SEQUENCE [LARGE SCALE GENOMIC DNA]</scope>
    <source>
        <strain evidence="1 2">Ben 114</strain>
    </source>
</reference>
<dbReference type="Pfam" id="PF06245">
    <property type="entry name" value="DUF1015"/>
    <property type="match status" value="1"/>
</dbReference>
<protein>
    <submittedName>
        <fullName evidence="1">DUF1015 domain-containing protein</fullName>
    </submittedName>
</protein>
<keyword evidence="2" id="KW-1185">Reference proteome</keyword>
<dbReference type="EMBL" id="CP053923">
    <property type="protein sequence ID" value="QNT70711.1"/>
    <property type="molecule type" value="Genomic_DNA"/>
</dbReference>